<name>A0A382I0I6_9ZZZZ</name>
<dbReference type="Pfam" id="PF16805">
    <property type="entry name" value="Trans_coact"/>
    <property type="match status" value="1"/>
</dbReference>
<dbReference type="InterPro" id="IPR042071">
    <property type="entry name" value="Trans_coact_sf"/>
</dbReference>
<dbReference type="EMBL" id="UINC01063997">
    <property type="protein sequence ID" value="SVB92211.1"/>
    <property type="molecule type" value="Genomic_DNA"/>
</dbReference>
<reference evidence="1" key="1">
    <citation type="submission" date="2018-05" db="EMBL/GenBank/DDBJ databases">
        <authorList>
            <person name="Lanie J.A."/>
            <person name="Ng W.-L."/>
            <person name="Kazmierczak K.M."/>
            <person name="Andrzejewski T.M."/>
            <person name="Davidsen T.M."/>
            <person name="Wayne K.J."/>
            <person name="Tettelin H."/>
            <person name="Glass J.I."/>
            <person name="Rusch D."/>
            <person name="Podicherti R."/>
            <person name="Tsui H.-C.T."/>
            <person name="Winkler M.E."/>
        </authorList>
    </citation>
    <scope>NUCLEOTIDE SEQUENCE</scope>
</reference>
<proteinExistence type="predicted"/>
<evidence type="ECO:0000313" key="1">
    <source>
        <dbReference type="EMBL" id="SVB92211.1"/>
    </source>
</evidence>
<evidence type="ECO:0008006" key="2">
    <source>
        <dbReference type="Google" id="ProtNLM"/>
    </source>
</evidence>
<organism evidence="1">
    <name type="scientific">marine metagenome</name>
    <dbReference type="NCBI Taxonomy" id="408172"/>
    <lineage>
        <taxon>unclassified sequences</taxon>
        <taxon>metagenomes</taxon>
        <taxon>ecological metagenomes</taxon>
    </lineage>
</organism>
<dbReference type="Gene3D" id="1.10.10.2850">
    <property type="entry name" value="Phage late-transcription coactivator-like"/>
    <property type="match status" value="1"/>
</dbReference>
<dbReference type="AlphaFoldDB" id="A0A382I0I6"/>
<gene>
    <name evidence="1" type="ORF">METZ01_LOCUS245065</name>
</gene>
<sequence>MNSKEFSLIIEDIVKRHKDMSYVDAIVKYCEENTIEVETTARLITKQLKEKIQHQSAQLNLLKGGKPGVLP</sequence>
<protein>
    <recommendedName>
        <fullName evidence="2">Phage late-transcription coactivator</fullName>
    </recommendedName>
</protein>
<accession>A0A382I0I6</accession>
<dbReference type="InterPro" id="IPR031836">
    <property type="entry name" value="Trans_coact"/>
</dbReference>